<dbReference type="Proteomes" id="UP000196228">
    <property type="component" value="Chromosome"/>
</dbReference>
<feature type="domain" description="Thiamine phosphate synthase/TenI" evidence="14">
    <location>
        <begin position="29"/>
        <end position="210"/>
    </location>
</feature>
<evidence type="ECO:0000259" key="14">
    <source>
        <dbReference type="Pfam" id="PF02581"/>
    </source>
</evidence>
<organism evidence="15 16">
    <name type="scientific">Cellulosimicrobium cellulans</name>
    <name type="common">Arthrobacter luteus</name>
    <dbReference type="NCBI Taxonomy" id="1710"/>
    <lineage>
        <taxon>Bacteria</taxon>
        <taxon>Bacillati</taxon>
        <taxon>Actinomycetota</taxon>
        <taxon>Actinomycetes</taxon>
        <taxon>Micrococcales</taxon>
        <taxon>Promicromonosporaceae</taxon>
        <taxon>Cellulosimicrobium</taxon>
    </lineage>
</organism>
<comment type="caution">
    <text evidence="11">Lacks conserved residue(s) required for the propagation of feature annotation.</text>
</comment>
<evidence type="ECO:0000313" key="15">
    <source>
        <dbReference type="EMBL" id="ARU52392.1"/>
    </source>
</evidence>
<protein>
    <recommendedName>
        <fullName evidence="11">Thiamine-phosphate synthase</fullName>
        <shortName evidence="11">TP synthase</shortName>
        <shortName evidence="11">TPS</shortName>
        <ecNumber evidence="11">2.5.1.3</ecNumber>
    </recommendedName>
    <alternativeName>
        <fullName evidence="11">Thiamine-phosphate pyrophosphorylase</fullName>
        <shortName evidence="11">TMP pyrophosphorylase</shortName>
        <shortName evidence="11">TMP-PPase</shortName>
    </alternativeName>
</protein>
<evidence type="ECO:0000256" key="3">
    <source>
        <dbReference type="ARBA" id="ARBA00022679"/>
    </source>
</evidence>
<evidence type="ECO:0000256" key="1">
    <source>
        <dbReference type="ARBA" id="ARBA00003814"/>
    </source>
</evidence>
<dbReference type="EC" id="2.5.1.3" evidence="11"/>
<keyword evidence="4 11" id="KW-0479">Metal-binding</keyword>
<keyword evidence="6 11" id="KW-0784">Thiamine biosynthesis</keyword>
<dbReference type="PANTHER" id="PTHR20857">
    <property type="entry name" value="THIAMINE-PHOSPHATE PYROPHOSPHORYLASE"/>
    <property type="match status" value="1"/>
</dbReference>
<evidence type="ECO:0000256" key="13">
    <source>
        <dbReference type="RuleBase" id="RU004253"/>
    </source>
</evidence>
<dbReference type="Pfam" id="PF02581">
    <property type="entry name" value="TMP-TENI"/>
    <property type="match status" value="1"/>
</dbReference>
<evidence type="ECO:0000256" key="2">
    <source>
        <dbReference type="ARBA" id="ARBA00005165"/>
    </source>
</evidence>
<evidence type="ECO:0000256" key="4">
    <source>
        <dbReference type="ARBA" id="ARBA00022723"/>
    </source>
</evidence>
<evidence type="ECO:0000256" key="11">
    <source>
        <dbReference type="HAMAP-Rule" id="MF_00097"/>
    </source>
</evidence>
<evidence type="ECO:0000256" key="10">
    <source>
        <dbReference type="ARBA" id="ARBA00061123"/>
    </source>
</evidence>
<comment type="catalytic activity">
    <reaction evidence="7 11 12">
        <text>4-methyl-5-(2-phosphooxyethyl)-thiazole + 4-amino-2-methyl-5-(diphosphooxymethyl)pyrimidine + H(+) = thiamine phosphate + diphosphate</text>
        <dbReference type="Rhea" id="RHEA:22328"/>
        <dbReference type="ChEBI" id="CHEBI:15378"/>
        <dbReference type="ChEBI" id="CHEBI:33019"/>
        <dbReference type="ChEBI" id="CHEBI:37575"/>
        <dbReference type="ChEBI" id="CHEBI:57841"/>
        <dbReference type="ChEBI" id="CHEBI:58296"/>
        <dbReference type="EC" id="2.5.1.3"/>
    </reaction>
</comment>
<evidence type="ECO:0000256" key="7">
    <source>
        <dbReference type="ARBA" id="ARBA00047334"/>
    </source>
</evidence>
<feature type="binding site" evidence="11">
    <location>
        <begin position="58"/>
        <end position="62"/>
    </location>
    <ligand>
        <name>4-amino-2-methyl-5-(diphosphooxymethyl)pyrimidine</name>
        <dbReference type="ChEBI" id="CHEBI:57841"/>
    </ligand>
</feature>
<dbReference type="InterPro" id="IPR034291">
    <property type="entry name" value="TMP_synthase"/>
</dbReference>
<keyword evidence="3 11" id="KW-0808">Transferase</keyword>
<dbReference type="GO" id="GO:0000287">
    <property type="term" value="F:magnesium ion binding"/>
    <property type="evidence" value="ECO:0007669"/>
    <property type="project" value="UniProtKB-UniRule"/>
</dbReference>
<feature type="binding site" evidence="11">
    <location>
        <position position="91"/>
    </location>
    <ligand>
        <name>Mg(2+)</name>
        <dbReference type="ChEBI" id="CHEBI:18420"/>
    </ligand>
</feature>
<dbReference type="GO" id="GO:0009228">
    <property type="term" value="P:thiamine biosynthetic process"/>
    <property type="evidence" value="ECO:0007669"/>
    <property type="project" value="UniProtKB-KW"/>
</dbReference>
<dbReference type="RefSeq" id="WP_087471367.1">
    <property type="nucleotide sequence ID" value="NZ_CP021383.1"/>
</dbReference>
<dbReference type="CDD" id="cd00564">
    <property type="entry name" value="TMP_TenI"/>
    <property type="match status" value="1"/>
</dbReference>
<feature type="binding site" evidence="11">
    <location>
        <begin position="156"/>
        <end position="158"/>
    </location>
    <ligand>
        <name>2-[(2R,5Z)-2-carboxy-4-methylthiazol-5(2H)-ylidene]ethyl phosphate</name>
        <dbReference type="ChEBI" id="CHEBI:62899"/>
    </ligand>
</feature>
<feature type="binding site" evidence="11">
    <location>
        <position position="159"/>
    </location>
    <ligand>
        <name>4-amino-2-methyl-5-(diphosphooxymethyl)pyrimidine</name>
        <dbReference type="ChEBI" id="CHEBI:57841"/>
    </ligand>
</feature>
<comment type="cofactor">
    <cofactor evidence="11">
        <name>Mg(2+)</name>
        <dbReference type="ChEBI" id="CHEBI:18420"/>
    </cofactor>
    <text evidence="11">Binds 1 Mg(2+) ion per subunit.</text>
</comment>
<comment type="function">
    <text evidence="1 11">Condenses 4-methyl-5-(beta-hydroxyethyl)thiazole monophosphate (THZ-P) and 2-methyl-4-amino-5-hydroxymethyl pyrimidine pyrophosphate (HMP-PP) to form thiamine monophosphate (TMP).</text>
</comment>
<evidence type="ECO:0000256" key="12">
    <source>
        <dbReference type="RuleBase" id="RU003826"/>
    </source>
</evidence>
<feature type="binding site" evidence="11">
    <location>
        <position position="129"/>
    </location>
    <ligand>
        <name>4-amino-2-methyl-5-(diphosphooxymethyl)pyrimidine</name>
        <dbReference type="ChEBI" id="CHEBI:57841"/>
    </ligand>
</feature>
<proteinExistence type="inferred from homology"/>
<dbReference type="InterPro" id="IPR022998">
    <property type="entry name" value="ThiamineP_synth_TenI"/>
</dbReference>
<reference evidence="15 16" key="1">
    <citation type="submission" date="2017-05" db="EMBL/GenBank/DDBJ databases">
        <authorList>
            <person name="Song R."/>
            <person name="Chenine A.L."/>
            <person name="Ruprecht R.M."/>
        </authorList>
    </citation>
    <scope>NUCLEOTIDE SEQUENCE [LARGE SCALE GENOMIC DNA]</scope>
    <source>
        <strain evidence="15 16">PSBB019</strain>
    </source>
</reference>
<evidence type="ECO:0000256" key="5">
    <source>
        <dbReference type="ARBA" id="ARBA00022842"/>
    </source>
</evidence>
<dbReference type="InterPro" id="IPR036206">
    <property type="entry name" value="ThiamineP_synth_sf"/>
</dbReference>
<comment type="catalytic activity">
    <reaction evidence="9 11 12">
        <text>2-[(2R,5Z)-2-carboxy-4-methylthiazol-5(2H)-ylidene]ethyl phosphate + 4-amino-2-methyl-5-(diphosphooxymethyl)pyrimidine + 2 H(+) = thiamine phosphate + CO2 + diphosphate</text>
        <dbReference type="Rhea" id="RHEA:47844"/>
        <dbReference type="ChEBI" id="CHEBI:15378"/>
        <dbReference type="ChEBI" id="CHEBI:16526"/>
        <dbReference type="ChEBI" id="CHEBI:33019"/>
        <dbReference type="ChEBI" id="CHEBI:37575"/>
        <dbReference type="ChEBI" id="CHEBI:57841"/>
        <dbReference type="ChEBI" id="CHEBI:62899"/>
        <dbReference type="EC" id="2.5.1.3"/>
    </reaction>
</comment>
<gene>
    <name evidence="11" type="primary">thiE</name>
    <name evidence="15" type="ORF">CBR64_13920</name>
</gene>
<comment type="similarity">
    <text evidence="10 11 12">Belongs to the thiamine-phosphate synthase family.</text>
</comment>
<dbReference type="KEGG" id="cceu:CBR64_13920"/>
<dbReference type="GO" id="GO:0004789">
    <property type="term" value="F:thiamine-phosphate diphosphorylase activity"/>
    <property type="evidence" value="ECO:0007669"/>
    <property type="project" value="UniProtKB-UniRule"/>
</dbReference>
<dbReference type="GO" id="GO:0005737">
    <property type="term" value="C:cytoplasm"/>
    <property type="evidence" value="ECO:0007669"/>
    <property type="project" value="TreeGrafter"/>
</dbReference>
<dbReference type="SUPFAM" id="SSF51391">
    <property type="entry name" value="Thiamin phosphate synthase"/>
    <property type="match status" value="1"/>
</dbReference>
<dbReference type="OrthoDB" id="3243336at2"/>
<dbReference type="NCBIfam" id="TIGR00693">
    <property type="entry name" value="thiE"/>
    <property type="match status" value="1"/>
</dbReference>
<feature type="binding site" evidence="11">
    <location>
        <position position="90"/>
    </location>
    <ligand>
        <name>4-amino-2-methyl-5-(diphosphooxymethyl)pyrimidine</name>
        <dbReference type="ChEBI" id="CHEBI:57841"/>
    </ligand>
</feature>
<dbReference type="GO" id="GO:0009229">
    <property type="term" value="P:thiamine diphosphate biosynthetic process"/>
    <property type="evidence" value="ECO:0007669"/>
    <property type="project" value="UniProtKB-UniRule"/>
</dbReference>
<dbReference type="FunFam" id="3.20.20.70:FF:000178">
    <property type="entry name" value="Thiamine-phosphate synthase"/>
    <property type="match status" value="1"/>
</dbReference>
<dbReference type="Gene3D" id="3.20.20.70">
    <property type="entry name" value="Aldolase class I"/>
    <property type="match status" value="1"/>
</dbReference>
<evidence type="ECO:0000256" key="9">
    <source>
        <dbReference type="ARBA" id="ARBA00047883"/>
    </source>
</evidence>
<feature type="binding site" evidence="11">
    <location>
        <position position="110"/>
    </location>
    <ligand>
        <name>Mg(2+)</name>
        <dbReference type="ChEBI" id="CHEBI:18420"/>
    </ligand>
</feature>
<dbReference type="PANTHER" id="PTHR20857:SF15">
    <property type="entry name" value="THIAMINE-PHOSPHATE SYNTHASE"/>
    <property type="match status" value="1"/>
</dbReference>
<dbReference type="InterPro" id="IPR013785">
    <property type="entry name" value="Aldolase_TIM"/>
</dbReference>
<dbReference type="EMBL" id="CP021383">
    <property type="protein sequence ID" value="ARU52392.1"/>
    <property type="molecule type" value="Genomic_DNA"/>
</dbReference>
<name>A0A1Y0HW40_CELCE</name>
<accession>A0A1Y0HW40</accession>
<feature type="binding site" evidence="11">
    <location>
        <position position="187"/>
    </location>
    <ligand>
        <name>2-[(2R,5Z)-2-carboxy-4-methylthiazol-5(2H)-ylidene]ethyl phosphate</name>
        <dbReference type="ChEBI" id="CHEBI:62899"/>
    </ligand>
</feature>
<sequence>MSPETFATPAAPAPSAPDDVRARLADARLYLCTDAREERGDLEDFLRAALAGGVDVVQLRDKTLDVARELELQELVARVATEHGALWAVNDRADVARLTGAPVVHMGQGDLPVPAVRSLLGAAPVLGRSTHSADQAAAAEADPDVDYFCVGPLWATPTKPGRAAVGLDLLRTVAATRPSTPWFAIGGVDLDRLDAVLDAGADRVVVVRAITQAPDPERAARGLRERVAGRAAARPGERTDA</sequence>
<evidence type="ECO:0000256" key="8">
    <source>
        <dbReference type="ARBA" id="ARBA00047851"/>
    </source>
</evidence>
<comment type="pathway">
    <text evidence="2 11 13">Cofactor biosynthesis; thiamine diphosphate biosynthesis; thiamine phosphate from 4-amino-2-methyl-5-diphosphomethylpyrimidine and 4-methyl-5-(2-phosphoethyl)-thiazole: step 1/1.</text>
</comment>
<dbReference type="UniPathway" id="UPA00060">
    <property type="reaction ID" value="UER00141"/>
</dbReference>
<evidence type="ECO:0000256" key="6">
    <source>
        <dbReference type="ARBA" id="ARBA00022977"/>
    </source>
</evidence>
<evidence type="ECO:0000313" key="16">
    <source>
        <dbReference type="Proteomes" id="UP000196228"/>
    </source>
</evidence>
<dbReference type="AlphaFoldDB" id="A0A1Y0HW40"/>
<keyword evidence="5 11" id="KW-0460">Magnesium</keyword>
<dbReference type="HAMAP" id="MF_00097">
    <property type="entry name" value="TMP_synthase"/>
    <property type="match status" value="1"/>
</dbReference>
<comment type="catalytic activity">
    <reaction evidence="8 11 12">
        <text>2-(2-carboxy-4-methylthiazol-5-yl)ethyl phosphate + 4-amino-2-methyl-5-(diphosphooxymethyl)pyrimidine + 2 H(+) = thiamine phosphate + CO2 + diphosphate</text>
        <dbReference type="Rhea" id="RHEA:47848"/>
        <dbReference type="ChEBI" id="CHEBI:15378"/>
        <dbReference type="ChEBI" id="CHEBI:16526"/>
        <dbReference type="ChEBI" id="CHEBI:33019"/>
        <dbReference type="ChEBI" id="CHEBI:37575"/>
        <dbReference type="ChEBI" id="CHEBI:57841"/>
        <dbReference type="ChEBI" id="CHEBI:62890"/>
        <dbReference type="EC" id="2.5.1.3"/>
    </reaction>
</comment>